<evidence type="ECO:0000256" key="1">
    <source>
        <dbReference type="SAM" id="MobiDB-lite"/>
    </source>
</evidence>
<evidence type="ECO:0000313" key="2">
    <source>
        <dbReference type="EMBL" id="GAA0919751.1"/>
    </source>
</evidence>
<proteinExistence type="predicted"/>
<dbReference type="Proteomes" id="UP001500418">
    <property type="component" value="Unassembled WGS sequence"/>
</dbReference>
<evidence type="ECO:0000313" key="3">
    <source>
        <dbReference type="Proteomes" id="UP001500418"/>
    </source>
</evidence>
<protein>
    <submittedName>
        <fullName evidence="2">Uncharacterized protein</fullName>
    </submittedName>
</protein>
<keyword evidence="3" id="KW-1185">Reference proteome</keyword>
<feature type="region of interest" description="Disordered" evidence="1">
    <location>
        <begin position="27"/>
        <end position="66"/>
    </location>
</feature>
<comment type="caution">
    <text evidence="2">The sequence shown here is derived from an EMBL/GenBank/DDBJ whole genome shotgun (WGS) entry which is preliminary data.</text>
</comment>
<reference evidence="2 3" key="1">
    <citation type="journal article" date="2019" name="Int. J. Syst. Evol. Microbiol.">
        <title>The Global Catalogue of Microorganisms (GCM) 10K type strain sequencing project: providing services to taxonomists for standard genome sequencing and annotation.</title>
        <authorList>
            <consortium name="The Broad Institute Genomics Platform"/>
            <consortium name="The Broad Institute Genome Sequencing Center for Infectious Disease"/>
            <person name="Wu L."/>
            <person name="Ma J."/>
        </authorList>
    </citation>
    <scope>NUCLEOTIDE SEQUENCE [LARGE SCALE GENOMIC DNA]</scope>
    <source>
        <strain evidence="2 3">JCM 11444</strain>
    </source>
</reference>
<accession>A0ABN1NZ55</accession>
<gene>
    <name evidence="2" type="ORF">GCM10009575_011980</name>
</gene>
<sequence length="66" mass="7881">MADPAPLYLSPERLEQLQRITDAIRLRAALYPPPKPPQRRRRTRQYPNGKPNPPWQPQRYHGRRRG</sequence>
<organism evidence="2 3">
    <name type="scientific">Streptomyces rhizosphaericus</name>
    <dbReference type="NCBI Taxonomy" id="114699"/>
    <lineage>
        <taxon>Bacteria</taxon>
        <taxon>Bacillati</taxon>
        <taxon>Actinomycetota</taxon>
        <taxon>Actinomycetes</taxon>
        <taxon>Kitasatosporales</taxon>
        <taxon>Streptomycetaceae</taxon>
        <taxon>Streptomyces</taxon>
        <taxon>Streptomyces violaceusniger group</taxon>
    </lineage>
</organism>
<dbReference type="EMBL" id="BAAAID010000005">
    <property type="protein sequence ID" value="GAA0919751.1"/>
    <property type="molecule type" value="Genomic_DNA"/>
</dbReference>
<name>A0ABN1NZ55_9ACTN</name>